<proteinExistence type="predicted"/>
<organism evidence="1 2">
    <name type="scientific">Canavalia gladiata</name>
    <name type="common">Sword bean</name>
    <name type="synonym">Dolichos gladiatus</name>
    <dbReference type="NCBI Taxonomy" id="3824"/>
    <lineage>
        <taxon>Eukaryota</taxon>
        <taxon>Viridiplantae</taxon>
        <taxon>Streptophyta</taxon>
        <taxon>Embryophyta</taxon>
        <taxon>Tracheophyta</taxon>
        <taxon>Spermatophyta</taxon>
        <taxon>Magnoliopsida</taxon>
        <taxon>eudicotyledons</taxon>
        <taxon>Gunneridae</taxon>
        <taxon>Pentapetalae</taxon>
        <taxon>rosids</taxon>
        <taxon>fabids</taxon>
        <taxon>Fabales</taxon>
        <taxon>Fabaceae</taxon>
        <taxon>Papilionoideae</taxon>
        <taxon>50 kb inversion clade</taxon>
        <taxon>NPAAA clade</taxon>
        <taxon>indigoferoid/millettioid clade</taxon>
        <taxon>Phaseoleae</taxon>
        <taxon>Canavalia</taxon>
    </lineage>
</organism>
<gene>
    <name evidence="1" type="ORF">VNO77_43220</name>
</gene>
<protein>
    <submittedName>
        <fullName evidence="1">Uncharacterized protein</fullName>
    </submittedName>
</protein>
<accession>A0AAN9PP71</accession>
<reference evidence="1 2" key="1">
    <citation type="submission" date="2024-01" db="EMBL/GenBank/DDBJ databases">
        <title>The genomes of 5 underutilized Papilionoideae crops provide insights into root nodulation and disease resistanc.</title>
        <authorList>
            <person name="Jiang F."/>
        </authorList>
    </citation>
    <scope>NUCLEOTIDE SEQUENCE [LARGE SCALE GENOMIC DNA]</scope>
    <source>
        <strain evidence="1">LVBAO_FW01</strain>
        <tissue evidence="1">Leaves</tissue>
    </source>
</reference>
<comment type="caution">
    <text evidence="1">The sequence shown here is derived from an EMBL/GenBank/DDBJ whole genome shotgun (WGS) entry which is preliminary data.</text>
</comment>
<name>A0AAN9PP71_CANGL</name>
<dbReference type="EMBL" id="JAYMYQ010000011">
    <property type="protein sequence ID" value="KAK7305316.1"/>
    <property type="molecule type" value="Genomic_DNA"/>
</dbReference>
<dbReference type="AlphaFoldDB" id="A0AAN9PP71"/>
<sequence>MHLPALLDLTTGFSMLPAFVFPLPSCDCHHYVCSPALSLLLILNCIIDIFNETDGRLERQSKRQCVWFIVLKVQPWFAGWGGEMGQGGCSLPTPSNE</sequence>
<dbReference type="Proteomes" id="UP001367508">
    <property type="component" value="Unassembled WGS sequence"/>
</dbReference>
<evidence type="ECO:0000313" key="1">
    <source>
        <dbReference type="EMBL" id="KAK7305316.1"/>
    </source>
</evidence>
<keyword evidence="2" id="KW-1185">Reference proteome</keyword>
<evidence type="ECO:0000313" key="2">
    <source>
        <dbReference type="Proteomes" id="UP001367508"/>
    </source>
</evidence>